<dbReference type="NCBIfam" id="TIGR02937">
    <property type="entry name" value="sigma70-ECF"/>
    <property type="match status" value="1"/>
</dbReference>
<feature type="domain" description="DUF1835" evidence="7">
    <location>
        <begin position="192"/>
        <end position="297"/>
    </location>
</feature>
<dbReference type="InterPro" id="IPR036388">
    <property type="entry name" value="WH-like_DNA-bd_sf"/>
</dbReference>
<name>A0A3Q9IFH2_9BACL</name>
<dbReference type="Pfam" id="PF04542">
    <property type="entry name" value="Sigma70_r2"/>
    <property type="match status" value="1"/>
</dbReference>
<dbReference type="InterPro" id="IPR039425">
    <property type="entry name" value="RNA_pol_sigma-70-like"/>
</dbReference>
<dbReference type="Gene3D" id="1.10.10.10">
    <property type="entry name" value="Winged helix-like DNA-binding domain superfamily/Winged helix DNA-binding domain"/>
    <property type="match status" value="1"/>
</dbReference>
<dbReference type="Pfam" id="PF08874">
    <property type="entry name" value="DUF1835"/>
    <property type="match status" value="1"/>
</dbReference>
<feature type="domain" description="RNA polymerase sigma-70 region 2" evidence="5">
    <location>
        <begin position="20"/>
        <end position="85"/>
    </location>
</feature>
<evidence type="ECO:0000256" key="1">
    <source>
        <dbReference type="ARBA" id="ARBA00010641"/>
    </source>
</evidence>
<keyword evidence="3" id="KW-0731">Sigma factor</keyword>
<dbReference type="InterPro" id="IPR013249">
    <property type="entry name" value="RNA_pol_sigma70_r4_t2"/>
</dbReference>
<gene>
    <name evidence="8" type="ORF">EI981_28555</name>
</gene>
<organism evidence="8 9">
    <name type="scientific">Paenibacillus lutimineralis</name>
    <dbReference type="NCBI Taxonomy" id="2707005"/>
    <lineage>
        <taxon>Bacteria</taxon>
        <taxon>Bacillati</taxon>
        <taxon>Bacillota</taxon>
        <taxon>Bacilli</taxon>
        <taxon>Bacillales</taxon>
        <taxon>Paenibacillaceae</taxon>
        <taxon>Paenibacillus</taxon>
    </lineage>
</organism>
<dbReference type="OrthoDB" id="127805at2"/>
<dbReference type="GO" id="GO:0006352">
    <property type="term" value="P:DNA-templated transcription initiation"/>
    <property type="evidence" value="ECO:0007669"/>
    <property type="project" value="InterPro"/>
</dbReference>
<dbReference type="Gene3D" id="1.10.1740.10">
    <property type="match status" value="1"/>
</dbReference>
<dbReference type="SUPFAM" id="SSF88946">
    <property type="entry name" value="Sigma2 domain of RNA polymerase sigma factors"/>
    <property type="match status" value="1"/>
</dbReference>
<dbReference type="Pfam" id="PF08281">
    <property type="entry name" value="Sigma70_r4_2"/>
    <property type="match status" value="1"/>
</dbReference>
<dbReference type="InterPro" id="IPR014284">
    <property type="entry name" value="RNA_pol_sigma-70_dom"/>
</dbReference>
<dbReference type="PANTHER" id="PTHR43133:SF51">
    <property type="entry name" value="RNA POLYMERASE SIGMA FACTOR"/>
    <property type="match status" value="1"/>
</dbReference>
<dbReference type="InterPro" id="IPR013324">
    <property type="entry name" value="RNA_pol_sigma_r3/r4-like"/>
</dbReference>
<feature type="domain" description="RNA polymerase sigma factor 70 region 4 type 2" evidence="6">
    <location>
        <begin position="117"/>
        <end position="168"/>
    </location>
</feature>
<dbReference type="SUPFAM" id="SSF88659">
    <property type="entry name" value="Sigma3 and sigma4 domains of RNA polymerase sigma factors"/>
    <property type="match status" value="1"/>
</dbReference>
<evidence type="ECO:0000259" key="7">
    <source>
        <dbReference type="Pfam" id="PF08874"/>
    </source>
</evidence>
<evidence type="ECO:0000256" key="3">
    <source>
        <dbReference type="ARBA" id="ARBA00023082"/>
    </source>
</evidence>
<evidence type="ECO:0000259" key="6">
    <source>
        <dbReference type="Pfam" id="PF08281"/>
    </source>
</evidence>
<dbReference type="AlphaFoldDB" id="A0A3Q9IFH2"/>
<dbReference type="CDD" id="cd06171">
    <property type="entry name" value="Sigma70_r4"/>
    <property type="match status" value="1"/>
</dbReference>
<evidence type="ECO:0000313" key="8">
    <source>
        <dbReference type="EMBL" id="AZS17991.1"/>
    </source>
</evidence>
<evidence type="ECO:0000256" key="4">
    <source>
        <dbReference type="ARBA" id="ARBA00023163"/>
    </source>
</evidence>
<sequence length="509" mass="58713">MQEWIEAAKHGEKAAQEYIVQRFRGMAQTVAYEILRDVHLAEDAVQEAFAEAFVNLPKLREQEAFPGWFKVIVERQCYRVLRRKQHPIVPIQEVEQFAADQHFNVADLVERREMQKMLHASVAELSPNMRMAVQLYYFQGYSVQEISDYLSVSVSALKKRLFDARRMLKNSLHVADFISVFLDLYEGGTKMLHIVNGDSVAETLKESGVQGEILVWREVYPHGPVFREMDGDNLKLRAQYLQKTLGIPQEEYIQGCREQEQVLQNFADYPEIVLWFEHDLFDQTMLCYLLHWFSHQSLGNTKLNLLCIGAYPGIELFRGLGQLSAKQLQTLSGTWQPVGPDQLQLGRKVWEAYTSEEWSKHVRIAEEDTEALPFIQAAFQAHLARIPSEDHGIGIIEQVTLEAVSSGIVHPYELFRYVGDQLHVLGMGDLEYWYRLRKMTEDPYPLLHVQGLGIFPDYKHAEPSFKDCVIRLTDLGNQVLSGAANWEKFKGVDEWYGGYHYFEPGESSE</sequence>
<keyword evidence="4" id="KW-0804">Transcription</keyword>
<keyword evidence="9" id="KW-1185">Reference proteome</keyword>
<dbReference type="InterPro" id="IPR013325">
    <property type="entry name" value="RNA_pol_sigma_r2"/>
</dbReference>
<dbReference type="Proteomes" id="UP000270678">
    <property type="component" value="Chromosome"/>
</dbReference>
<evidence type="ECO:0000313" key="9">
    <source>
        <dbReference type="Proteomes" id="UP000270678"/>
    </source>
</evidence>
<keyword evidence="2" id="KW-0805">Transcription regulation</keyword>
<accession>A0A3Q9IFH2</accession>
<evidence type="ECO:0000259" key="5">
    <source>
        <dbReference type="Pfam" id="PF04542"/>
    </source>
</evidence>
<dbReference type="GO" id="GO:0016987">
    <property type="term" value="F:sigma factor activity"/>
    <property type="evidence" value="ECO:0007669"/>
    <property type="project" value="UniProtKB-KW"/>
</dbReference>
<protein>
    <submittedName>
        <fullName evidence="8">Sigma-70 family RNA polymerase sigma factor</fullName>
    </submittedName>
</protein>
<dbReference type="KEGG" id="plut:EI981_28555"/>
<dbReference type="PANTHER" id="PTHR43133">
    <property type="entry name" value="RNA POLYMERASE ECF-TYPE SIGMA FACTO"/>
    <property type="match status" value="1"/>
</dbReference>
<dbReference type="GO" id="GO:0003677">
    <property type="term" value="F:DNA binding"/>
    <property type="evidence" value="ECO:0007669"/>
    <property type="project" value="InterPro"/>
</dbReference>
<dbReference type="RefSeq" id="WP_127004073.1">
    <property type="nucleotide sequence ID" value="NZ_CP034346.1"/>
</dbReference>
<dbReference type="EMBL" id="CP034346">
    <property type="protein sequence ID" value="AZS17991.1"/>
    <property type="molecule type" value="Genomic_DNA"/>
</dbReference>
<proteinExistence type="inferred from homology"/>
<comment type="similarity">
    <text evidence="1">Belongs to the sigma-70 factor family. ECF subfamily.</text>
</comment>
<dbReference type="InterPro" id="IPR014973">
    <property type="entry name" value="DUF1835"/>
</dbReference>
<reference evidence="9" key="1">
    <citation type="submission" date="2018-12" db="EMBL/GenBank/DDBJ databases">
        <title>Complete genome sequence of Paenibacillus sp. MBLB1234.</title>
        <authorList>
            <person name="Nam Y.-D."/>
            <person name="Kang J."/>
            <person name="Chung W.-H."/>
            <person name="Park Y.S."/>
        </authorList>
    </citation>
    <scope>NUCLEOTIDE SEQUENCE [LARGE SCALE GENOMIC DNA]</scope>
    <source>
        <strain evidence="9">MBLB1234</strain>
    </source>
</reference>
<evidence type="ECO:0000256" key="2">
    <source>
        <dbReference type="ARBA" id="ARBA00023015"/>
    </source>
</evidence>
<dbReference type="InterPro" id="IPR007627">
    <property type="entry name" value="RNA_pol_sigma70_r2"/>
</dbReference>